<dbReference type="Proteomes" id="UP000192418">
    <property type="component" value="Unassembled WGS sequence"/>
</dbReference>
<dbReference type="InterPro" id="IPR047951">
    <property type="entry name" value="Transpos_ISL3"/>
</dbReference>
<organism evidence="2 3">
    <name type="scientific">Desulfocicer vacuolatum DSM 3385</name>
    <dbReference type="NCBI Taxonomy" id="1121400"/>
    <lineage>
        <taxon>Bacteria</taxon>
        <taxon>Pseudomonadati</taxon>
        <taxon>Thermodesulfobacteriota</taxon>
        <taxon>Desulfobacteria</taxon>
        <taxon>Desulfobacterales</taxon>
        <taxon>Desulfobacteraceae</taxon>
        <taxon>Desulfocicer</taxon>
    </lineage>
</organism>
<dbReference type="Pfam" id="PF01610">
    <property type="entry name" value="DDE_Tnp_ISL3"/>
    <property type="match status" value="1"/>
</dbReference>
<feature type="domain" description="Transposase IS204/IS1001/IS1096/IS1165 DDE" evidence="1">
    <location>
        <begin position="22"/>
        <end position="143"/>
    </location>
</feature>
<gene>
    <name evidence="2" type="ORF">SAMN02746065_11029</name>
</gene>
<evidence type="ECO:0000259" key="1">
    <source>
        <dbReference type="Pfam" id="PF01610"/>
    </source>
</evidence>
<protein>
    <submittedName>
        <fullName evidence="2">Transposase</fullName>
    </submittedName>
</protein>
<evidence type="ECO:0000313" key="2">
    <source>
        <dbReference type="EMBL" id="SMC78335.1"/>
    </source>
</evidence>
<dbReference type="InterPro" id="IPR002560">
    <property type="entry name" value="Transposase_DDE"/>
</dbReference>
<sequence length="157" mass="18307">MPFIRYGGLSFENGKSIRSDSLRKNPDKLTETEKGIFKIAFGYSPDLKEAYQLKNAMTDIFEKSYTKQEAIAAFKELEEKVMQNDLNCYDTFLKTLNSFQAQIENYFNNRCNSGFVKGFNNKIEVVKRRYYGIFNIKHLRQRILLDTLGAELIVTKQ</sequence>
<dbReference type="STRING" id="1121400.SAMN02746065_11029"/>
<dbReference type="EMBL" id="FWXY01000010">
    <property type="protein sequence ID" value="SMC78335.1"/>
    <property type="molecule type" value="Genomic_DNA"/>
</dbReference>
<accession>A0A1W2BZC2</accession>
<dbReference type="PANTHER" id="PTHR33498:SF1">
    <property type="entry name" value="TRANSPOSASE FOR INSERTION SEQUENCE ELEMENT IS1557"/>
    <property type="match status" value="1"/>
</dbReference>
<dbReference type="PANTHER" id="PTHR33498">
    <property type="entry name" value="TRANSPOSASE FOR INSERTION SEQUENCE ELEMENT IS1557"/>
    <property type="match status" value="1"/>
</dbReference>
<reference evidence="2 3" key="1">
    <citation type="submission" date="2017-04" db="EMBL/GenBank/DDBJ databases">
        <authorList>
            <person name="Afonso C.L."/>
            <person name="Miller P.J."/>
            <person name="Scott M.A."/>
            <person name="Spackman E."/>
            <person name="Goraichik I."/>
            <person name="Dimitrov K.M."/>
            <person name="Suarez D.L."/>
            <person name="Swayne D.E."/>
        </authorList>
    </citation>
    <scope>NUCLEOTIDE SEQUENCE [LARGE SCALE GENOMIC DNA]</scope>
    <source>
        <strain evidence="2 3">DSM 3385</strain>
    </source>
</reference>
<dbReference type="AlphaFoldDB" id="A0A1W2BZC2"/>
<proteinExistence type="predicted"/>
<evidence type="ECO:0000313" key="3">
    <source>
        <dbReference type="Proteomes" id="UP000192418"/>
    </source>
</evidence>
<name>A0A1W2BZC2_9BACT</name>
<dbReference type="RefSeq" id="WP_170923792.1">
    <property type="nucleotide sequence ID" value="NZ_FWXY01000010.1"/>
</dbReference>
<keyword evidence="3" id="KW-1185">Reference proteome</keyword>